<sequence length="73" mass="8240">MPRLPKDRAICIQLKKVGRGSRPTIRDAHIGFTGRKGPCCPGQTQIPLVRCSSLFSSSILPIKRKFWYSITRI</sequence>
<proteinExistence type="predicted"/>
<keyword evidence="2" id="KW-1185">Reference proteome</keyword>
<dbReference type="AlphaFoldDB" id="A0AAV5HJT5"/>
<accession>A0AAV5HJT5</accession>
<dbReference type="Proteomes" id="UP001054252">
    <property type="component" value="Unassembled WGS sequence"/>
</dbReference>
<name>A0AAV5HJT5_9ROSI</name>
<evidence type="ECO:0008006" key="3">
    <source>
        <dbReference type="Google" id="ProtNLM"/>
    </source>
</evidence>
<organism evidence="1 2">
    <name type="scientific">Rubroshorea leprosula</name>
    <dbReference type="NCBI Taxonomy" id="152421"/>
    <lineage>
        <taxon>Eukaryota</taxon>
        <taxon>Viridiplantae</taxon>
        <taxon>Streptophyta</taxon>
        <taxon>Embryophyta</taxon>
        <taxon>Tracheophyta</taxon>
        <taxon>Spermatophyta</taxon>
        <taxon>Magnoliopsida</taxon>
        <taxon>eudicotyledons</taxon>
        <taxon>Gunneridae</taxon>
        <taxon>Pentapetalae</taxon>
        <taxon>rosids</taxon>
        <taxon>malvids</taxon>
        <taxon>Malvales</taxon>
        <taxon>Dipterocarpaceae</taxon>
        <taxon>Rubroshorea</taxon>
    </lineage>
</organism>
<comment type="caution">
    <text evidence="1">The sequence shown here is derived from an EMBL/GenBank/DDBJ whole genome shotgun (WGS) entry which is preliminary data.</text>
</comment>
<evidence type="ECO:0000313" key="1">
    <source>
        <dbReference type="EMBL" id="GKU89048.1"/>
    </source>
</evidence>
<dbReference type="EMBL" id="BPVZ01000003">
    <property type="protein sequence ID" value="GKU89048.1"/>
    <property type="molecule type" value="Genomic_DNA"/>
</dbReference>
<evidence type="ECO:0000313" key="2">
    <source>
        <dbReference type="Proteomes" id="UP001054252"/>
    </source>
</evidence>
<gene>
    <name evidence="1" type="ORF">SLEP1_g3239</name>
</gene>
<reference evidence="1 2" key="1">
    <citation type="journal article" date="2021" name="Commun. Biol.">
        <title>The genome of Shorea leprosula (Dipterocarpaceae) highlights the ecological relevance of drought in aseasonal tropical rainforests.</title>
        <authorList>
            <person name="Ng K.K.S."/>
            <person name="Kobayashi M.J."/>
            <person name="Fawcett J.A."/>
            <person name="Hatakeyama M."/>
            <person name="Paape T."/>
            <person name="Ng C.H."/>
            <person name="Ang C.C."/>
            <person name="Tnah L.H."/>
            <person name="Lee C.T."/>
            <person name="Nishiyama T."/>
            <person name="Sese J."/>
            <person name="O'Brien M.J."/>
            <person name="Copetti D."/>
            <person name="Mohd Noor M.I."/>
            <person name="Ong R.C."/>
            <person name="Putra M."/>
            <person name="Sireger I.Z."/>
            <person name="Indrioko S."/>
            <person name="Kosugi Y."/>
            <person name="Izuno A."/>
            <person name="Isagi Y."/>
            <person name="Lee S.L."/>
            <person name="Shimizu K.K."/>
        </authorList>
    </citation>
    <scope>NUCLEOTIDE SEQUENCE [LARGE SCALE GENOMIC DNA]</scope>
    <source>
        <strain evidence="1">214</strain>
    </source>
</reference>
<protein>
    <recommendedName>
        <fullName evidence="3">Ribosomal protein S12</fullName>
    </recommendedName>
</protein>